<evidence type="ECO:0000313" key="3">
    <source>
        <dbReference type="Proteomes" id="UP000011668"/>
    </source>
</evidence>
<comment type="caution">
    <text evidence="2">The sequence shown here is derived from an EMBL/GenBank/DDBJ whole genome shotgun (WGS) entry which is preliminary data.</text>
</comment>
<protein>
    <submittedName>
        <fullName evidence="2">Uncharacterized protein</fullName>
    </submittedName>
</protein>
<evidence type="ECO:0000313" key="2">
    <source>
        <dbReference type="EMBL" id="ELU40913.1"/>
    </source>
</evidence>
<keyword evidence="3" id="KW-1185">Reference proteome</keyword>
<dbReference type="EMBL" id="AFRT01001263">
    <property type="protein sequence ID" value="ELU40913.1"/>
    <property type="molecule type" value="Genomic_DNA"/>
</dbReference>
<name>L8WVW2_THACA</name>
<gene>
    <name evidence="2" type="ORF">AG1IA_05054</name>
</gene>
<proteinExistence type="predicted"/>
<dbReference type="HOGENOM" id="CLU_2706506_0_0_1"/>
<accession>L8WVW2</accession>
<evidence type="ECO:0000256" key="1">
    <source>
        <dbReference type="SAM" id="MobiDB-lite"/>
    </source>
</evidence>
<sequence>MAVALGPVQGLKVGPNNRTKHNRDWGTSTGRFPYAYLIPSPISLLIPFATETHHSSAVLMGLRSAWNLLEPIP</sequence>
<dbReference type="AlphaFoldDB" id="L8WVW2"/>
<feature type="region of interest" description="Disordered" evidence="1">
    <location>
        <begin position="1"/>
        <end position="25"/>
    </location>
</feature>
<reference evidence="2 3" key="1">
    <citation type="journal article" date="2013" name="Nat. Commun.">
        <title>The evolution and pathogenic mechanisms of the rice sheath blight pathogen.</title>
        <authorList>
            <person name="Zheng A."/>
            <person name="Lin R."/>
            <person name="Xu L."/>
            <person name="Qin P."/>
            <person name="Tang C."/>
            <person name="Ai P."/>
            <person name="Zhang D."/>
            <person name="Liu Y."/>
            <person name="Sun Z."/>
            <person name="Feng H."/>
            <person name="Wang Y."/>
            <person name="Chen Y."/>
            <person name="Liang X."/>
            <person name="Fu R."/>
            <person name="Li Q."/>
            <person name="Zhang J."/>
            <person name="Yu X."/>
            <person name="Xie Z."/>
            <person name="Ding L."/>
            <person name="Guan P."/>
            <person name="Tang J."/>
            <person name="Liang Y."/>
            <person name="Wang S."/>
            <person name="Deng Q."/>
            <person name="Li S."/>
            <person name="Zhu J."/>
            <person name="Wang L."/>
            <person name="Liu H."/>
            <person name="Li P."/>
        </authorList>
    </citation>
    <scope>NUCLEOTIDE SEQUENCE [LARGE SCALE GENOMIC DNA]</scope>
    <source>
        <strain evidence="3">AG-1 IA</strain>
    </source>
</reference>
<organism evidence="2 3">
    <name type="scientific">Thanatephorus cucumeris (strain AG1-IA)</name>
    <name type="common">Rice sheath blight fungus</name>
    <name type="synonym">Rhizoctonia solani</name>
    <dbReference type="NCBI Taxonomy" id="983506"/>
    <lineage>
        <taxon>Eukaryota</taxon>
        <taxon>Fungi</taxon>
        <taxon>Dikarya</taxon>
        <taxon>Basidiomycota</taxon>
        <taxon>Agaricomycotina</taxon>
        <taxon>Agaricomycetes</taxon>
        <taxon>Cantharellales</taxon>
        <taxon>Ceratobasidiaceae</taxon>
        <taxon>Rhizoctonia</taxon>
        <taxon>Rhizoctonia solani AG-1</taxon>
    </lineage>
</organism>
<dbReference type="Proteomes" id="UP000011668">
    <property type="component" value="Unassembled WGS sequence"/>
</dbReference>